<dbReference type="AlphaFoldDB" id="A0A9X2EGF1"/>
<dbReference type="EMBL" id="JAMSHT010000001">
    <property type="protein sequence ID" value="MCM8557045.1"/>
    <property type="molecule type" value="Genomic_DNA"/>
</dbReference>
<sequence>MTMMSEQMIKVCDEAEAEDLDFSELKAVLVNASLKHPSQDSHTDTLLDIVGEIFERGKVEVDRVRLSDHLLAPGVYPDMTEHGWDRDDWPKISERIIDADICVLGTPIWLGEKSSLAQAFIEKLYAHSGQTNDKGQYLFYGKVGGCVVTGNEDGIKHVGMGVLYSMQHVGYTIPPQADCGWIGEAGPGPSYGDEKDDGSRVGFDSVFTQRNTTFMAFNLMHMAQMLKTAGGIPAVGNVRSQWDDGSKPGFPNPEYRMDD</sequence>
<gene>
    <name evidence="3" type="ORF">NDO55_04330</name>
</gene>
<evidence type="ECO:0000259" key="2">
    <source>
        <dbReference type="Pfam" id="PF03358"/>
    </source>
</evidence>
<dbReference type="Proteomes" id="UP001155128">
    <property type="component" value="Unassembled WGS sequence"/>
</dbReference>
<proteinExistence type="predicted"/>
<feature type="region of interest" description="Disordered" evidence="1">
    <location>
        <begin position="240"/>
        <end position="259"/>
    </location>
</feature>
<dbReference type="RefSeq" id="WP_252112765.1">
    <property type="nucleotide sequence ID" value="NZ_JAMSHT010000001.1"/>
</dbReference>
<dbReference type="Gene3D" id="3.40.50.360">
    <property type="match status" value="1"/>
</dbReference>
<evidence type="ECO:0000313" key="4">
    <source>
        <dbReference type="Proteomes" id="UP001155128"/>
    </source>
</evidence>
<dbReference type="Pfam" id="PF03358">
    <property type="entry name" value="FMN_red"/>
    <property type="match status" value="1"/>
</dbReference>
<evidence type="ECO:0000313" key="3">
    <source>
        <dbReference type="EMBL" id="MCM8557045.1"/>
    </source>
</evidence>
<dbReference type="InterPro" id="IPR005025">
    <property type="entry name" value="FMN_Rdtase-like_dom"/>
</dbReference>
<organism evidence="3 4">
    <name type="scientific">Sphingomicrobium sediminis</name>
    <dbReference type="NCBI Taxonomy" id="2950949"/>
    <lineage>
        <taxon>Bacteria</taxon>
        <taxon>Pseudomonadati</taxon>
        <taxon>Pseudomonadota</taxon>
        <taxon>Alphaproteobacteria</taxon>
        <taxon>Sphingomonadales</taxon>
        <taxon>Sphingomonadaceae</taxon>
        <taxon>Sphingomicrobium</taxon>
    </lineage>
</organism>
<accession>A0A9X2EGF1</accession>
<reference evidence="3" key="1">
    <citation type="submission" date="2022-06" db="EMBL/GenBank/DDBJ databases">
        <title>Sphingomicrobium sedimins sp. nov., a marine bacterium isolated from tidal flat.</title>
        <authorList>
            <person name="Kim C.-H."/>
            <person name="Yoo Y."/>
            <person name="Kim J.-J."/>
        </authorList>
    </citation>
    <scope>NUCLEOTIDE SEQUENCE</scope>
    <source>
        <strain evidence="3">GRR-S6-50</strain>
    </source>
</reference>
<feature type="domain" description="NADPH-dependent FMN reductase-like" evidence="2">
    <location>
        <begin position="26"/>
        <end position="158"/>
    </location>
</feature>
<dbReference type="GO" id="GO:0016491">
    <property type="term" value="F:oxidoreductase activity"/>
    <property type="evidence" value="ECO:0007669"/>
    <property type="project" value="InterPro"/>
</dbReference>
<keyword evidence="4" id="KW-1185">Reference proteome</keyword>
<comment type="caution">
    <text evidence="3">The sequence shown here is derived from an EMBL/GenBank/DDBJ whole genome shotgun (WGS) entry which is preliminary data.</text>
</comment>
<dbReference type="InterPro" id="IPR029039">
    <property type="entry name" value="Flavoprotein-like_sf"/>
</dbReference>
<protein>
    <submittedName>
        <fullName evidence="3">Flavodoxin family protein</fullName>
    </submittedName>
</protein>
<dbReference type="SUPFAM" id="SSF52218">
    <property type="entry name" value="Flavoproteins"/>
    <property type="match status" value="1"/>
</dbReference>
<evidence type="ECO:0000256" key="1">
    <source>
        <dbReference type="SAM" id="MobiDB-lite"/>
    </source>
</evidence>
<name>A0A9X2EGF1_9SPHN</name>